<dbReference type="InterPro" id="IPR003439">
    <property type="entry name" value="ABC_transporter-like_ATP-bd"/>
</dbReference>
<dbReference type="FunFam" id="1.20.1560.10:FF:000011">
    <property type="entry name" value="Multidrug ABC transporter ATP-binding protein"/>
    <property type="match status" value="1"/>
</dbReference>
<sequence>MAEGNEQSRDNERRSTAANQTWRGPDVGRAFGGRRSRRGIKPKKFTQTLQRLWQYFRQEQRMLAIIFSLILADSVLVLTGPYLIGVAIDSMVVPEPAARGGRLEVLLLILVVTYLADGLLSWGQGWLMAGISQRVVMQLRATLFAKLQKLPLAYFDIHPHGELMSRLANDTDNVSGTLSHSISHLMSSSIAITGSFVMMLVLSPLLTLAALITLPLVIFLTRIISQKTKVLFKETQVELGNLNAHVEETISGIPVIKAFNHEHKAIDDFKAINRRLCQVGTSAQIWSGFLMPIMNVITNIGFGAIAIVGGMLAVNDLVTIGTIASFISYSRQFVRPVNELANIFNTVQSGVAGAERVFEVLDQAEEPPDLPEAVELVAPKGQVVFQNVSFGYRPDVPILQNVNFAATAGSSTALLGSTGAGKTTIVNLLARFYDVTDGRILLDGRDIREYTRDSLRKCFGIVLQDTYLFSGTIKENIRYGRPTASDADVERAAKLANADVFINRMPEQYDTRLLENGGNLSQGQRQLIAISRAILAEPSILILDEATSSIDTRTEFFIQDALRKIMNGRTTFIIAHRLNTIQDADRILVVENGQIVEQGSHSNLLAAGGIYAAVYSNQLRSKEDFDIMRE</sequence>
<dbReference type="SMART" id="SM00382">
    <property type="entry name" value="AAA"/>
    <property type="match status" value="1"/>
</dbReference>
<keyword evidence="6 13" id="KW-0067">ATP-binding</keyword>
<dbReference type="PANTHER" id="PTHR43394:SF1">
    <property type="entry name" value="ATP-BINDING CASSETTE SUB-FAMILY B MEMBER 10, MITOCHONDRIAL"/>
    <property type="match status" value="1"/>
</dbReference>
<dbReference type="PANTHER" id="PTHR43394">
    <property type="entry name" value="ATP-DEPENDENT PERMEASE MDL1, MITOCHONDRIAL"/>
    <property type="match status" value="1"/>
</dbReference>
<proteinExistence type="predicted"/>
<dbReference type="EMBL" id="CTRP01000015">
    <property type="protein sequence ID" value="CQR74908.1"/>
    <property type="molecule type" value="Genomic_DNA"/>
</dbReference>
<accession>A0A0U1L5E0</accession>
<dbReference type="Gene3D" id="1.20.1560.10">
    <property type="entry name" value="ABC transporter type 1, transmembrane domain"/>
    <property type="match status" value="1"/>
</dbReference>
<keyword evidence="7 10" id="KW-1133">Transmembrane helix</keyword>
<dbReference type="SUPFAM" id="SSF52540">
    <property type="entry name" value="P-loop containing nucleoside triphosphate hydrolases"/>
    <property type="match status" value="1"/>
</dbReference>
<dbReference type="GO" id="GO:0016887">
    <property type="term" value="F:ATP hydrolysis activity"/>
    <property type="evidence" value="ECO:0007669"/>
    <property type="project" value="InterPro"/>
</dbReference>
<dbReference type="RefSeq" id="WP_021166727.1">
    <property type="nucleotide sequence ID" value="NZ_CTRP01000015.1"/>
</dbReference>
<evidence type="ECO:0000256" key="4">
    <source>
        <dbReference type="ARBA" id="ARBA00022692"/>
    </source>
</evidence>
<evidence type="ECO:0000256" key="5">
    <source>
        <dbReference type="ARBA" id="ARBA00022741"/>
    </source>
</evidence>
<evidence type="ECO:0000256" key="6">
    <source>
        <dbReference type="ARBA" id="ARBA00022840"/>
    </source>
</evidence>
<dbReference type="PROSITE" id="PS00211">
    <property type="entry name" value="ABC_TRANSPORTER_1"/>
    <property type="match status" value="1"/>
</dbReference>
<evidence type="ECO:0000256" key="9">
    <source>
        <dbReference type="SAM" id="MobiDB-lite"/>
    </source>
</evidence>
<dbReference type="PROSITE" id="PS50929">
    <property type="entry name" value="ABC_TM1F"/>
    <property type="match status" value="1"/>
</dbReference>
<evidence type="ECO:0000256" key="2">
    <source>
        <dbReference type="ARBA" id="ARBA00022448"/>
    </source>
</evidence>
<keyword evidence="8 10" id="KW-0472">Membrane</keyword>
<keyword evidence="3" id="KW-1003">Cell membrane</keyword>
<dbReference type="GO" id="GO:0015421">
    <property type="term" value="F:ABC-type oligopeptide transporter activity"/>
    <property type="evidence" value="ECO:0007669"/>
    <property type="project" value="TreeGrafter"/>
</dbReference>
<evidence type="ECO:0000256" key="10">
    <source>
        <dbReference type="SAM" id="Phobius"/>
    </source>
</evidence>
<dbReference type="Pfam" id="PF00005">
    <property type="entry name" value="ABC_tran"/>
    <property type="match status" value="1"/>
</dbReference>
<evidence type="ECO:0000256" key="7">
    <source>
        <dbReference type="ARBA" id="ARBA00022989"/>
    </source>
</evidence>
<dbReference type="AlphaFoldDB" id="A0A0U1L5E0"/>
<dbReference type="SUPFAM" id="SSF90123">
    <property type="entry name" value="ABC transporter transmembrane region"/>
    <property type="match status" value="1"/>
</dbReference>
<keyword evidence="5" id="KW-0547">Nucleotide-binding</keyword>
<evidence type="ECO:0000256" key="1">
    <source>
        <dbReference type="ARBA" id="ARBA00004651"/>
    </source>
</evidence>
<evidence type="ECO:0000256" key="3">
    <source>
        <dbReference type="ARBA" id="ARBA00022475"/>
    </source>
</evidence>
<dbReference type="Proteomes" id="UP000049855">
    <property type="component" value="Unassembled WGS sequence"/>
</dbReference>
<feature type="transmembrane region" description="Helical" evidence="10">
    <location>
        <begin position="105"/>
        <end position="129"/>
    </location>
</feature>
<organism evidence="13 14">
    <name type="scientific">Sporomusa ovata</name>
    <dbReference type="NCBI Taxonomy" id="2378"/>
    <lineage>
        <taxon>Bacteria</taxon>
        <taxon>Bacillati</taxon>
        <taxon>Bacillota</taxon>
        <taxon>Negativicutes</taxon>
        <taxon>Selenomonadales</taxon>
        <taxon>Sporomusaceae</taxon>
        <taxon>Sporomusa</taxon>
    </lineage>
</organism>
<keyword evidence="4 10" id="KW-0812">Transmembrane</keyword>
<feature type="transmembrane region" description="Helical" evidence="10">
    <location>
        <begin position="62"/>
        <end position="85"/>
    </location>
</feature>
<evidence type="ECO:0000259" key="12">
    <source>
        <dbReference type="PROSITE" id="PS50929"/>
    </source>
</evidence>
<dbReference type="InterPro" id="IPR017871">
    <property type="entry name" value="ABC_transporter-like_CS"/>
</dbReference>
<dbReference type="GO" id="GO:0005524">
    <property type="term" value="F:ATP binding"/>
    <property type="evidence" value="ECO:0007669"/>
    <property type="project" value="UniProtKB-KW"/>
</dbReference>
<dbReference type="FunFam" id="3.40.50.300:FF:000287">
    <property type="entry name" value="Multidrug ABC transporter ATP-binding protein"/>
    <property type="match status" value="1"/>
</dbReference>
<dbReference type="GO" id="GO:0005886">
    <property type="term" value="C:plasma membrane"/>
    <property type="evidence" value="ECO:0007669"/>
    <property type="project" value="UniProtKB-SubCell"/>
</dbReference>
<dbReference type="Gene3D" id="3.40.50.300">
    <property type="entry name" value="P-loop containing nucleotide triphosphate hydrolases"/>
    <property type="match status" value="1"/>
</dbReference>
<dbReference type="PROSITE" id="PS50893">
    <property type="entry name" value="ABC_TRANSPORTER_2"/>
    <property type="match status" value="1"/>
</dbReference>
<feature type="domain" description="ABC transmembrane type-1" evidence="12">
    <location>
        <begin position="64"/>
        <end position="349"/>
    </location>
</feature>
<dbReference type="InterPro" id="IPR039421">
    <property type="entry name" value="Type_1_exporter"/>
</dbReference>
<comment type="subcellular location">
    <subcellularLocation>
        <location evidence="1">Cell membrane</location>
        <topology evidence="1">Multi-pass membrane protein</topology>
    </subcellularLocation>
</comment>
<dbReference type="InterPro" id="IPR011527">
    <property type="entry name" value="ABC1_TM_dom"/>
</dbReference>
<evidence type="ECO:0000259" key="11">
    <source>
        <dbReference type="PROSITE" id="PS50893"/>
    </source>
</evidence>
<keyword evidence="14" id="KW-1185">Reference proteome</keyword>
<protein>
    <submittedName>
        <fullName evidence="13">Lipid A export ATP-binding/permease protein MsbA</fullName>
    </submittedName>
</protein>
<feature type="domain" description="ABC transporter" evidence="11">
    <location>
        <begin position="383"/>
        <end position="617"/>
    </location>
</feature>
<dbReference type="InterPro" id="IPR036640">
    <property type="entry name" value="ABC1_TM_sf"/>
</dbReference>
<name>A0A0U1L5E0_9FIRM</name>
<dbReference type="Pfam" id="PF00664">
    <property type="entry name" value="ABC_membrane"/>
    <property type="match status" value="1"/>
</dbReference>
<reference evidence="14" key="1">
    <citation type="submission" date="2015-03" db="EMBL/GenBank/DDBJ databases">
        <authorList>
            <person name="Nijsse Bart"/>
        </authorList>
    </citation>
    <scope>NUCLEOTIDE SEQUENCE [LARGE SCALE GENOMIC DNA]</scope>
</reference>
<evidence type="ECO:0000313" key="14">
    <source>
        <dbReference type="Proteomes" id="UP000049855"/>
    </source>
</evidence>
<keyword evidence="2" id="KW-0813">Transport</keyword>
<gene>
    <name evidence="13" type="ORF">SpAn4DRAFT_4265</name>
</gene>
<evidence type="ECO:0000256" key="8">
    <source>
        <dbReference type="ARBA" id="ARBA00023136"/>
    </source>
</evidence>
<dbReference type="InterPro" id="IPR003593">
    <property type="entry name" value="AAA+_ATPase"/>
</dbReference>
<dbReference type="CDD" id="cd18547">
    <property type="entry name" value="ABC_6TM_Tm288_like"/>
    <property type="match status" value="1"/>
</dbReference>
<feature type="compositionally biased region" description="Basic and acidic residues" evidence="9">
    <location>
        <begin position="1"/>
        <end position="15"/>
    </location>
</feature>
<dbReference type="InterPro" id="IPR027417">
    <property type="entry name" value="P-loop_NTPase"/>
</dbReference>
<feature type="transmembrane region" description="Helical" evidence="10">
    <location>
        <begin position="196"/>
        <end position="220"/>
    </location>
</feature>
<feature type="region of interest" description="Disordered" evidence="9">
    <location>
        <begin position="1"/>
        <end position="36"/>
    </location>
</feature>
<evidence type="ECO:0000313" key="13">
    <source>
        <dbReference type="EMBL" id="CQR74908.1"/>
    </source>
</evidence>